<name>A0A0C9VZC7_9AGAM</name>
<dbReference type="Proteomes" id="UP000053820">
    <property type="component" value="Unassembled WGS sequence"/>
</dbReference>
<keyword evidence="2" id="KW-1185">Reference proteome</keyword>
<reference evidence="1 2" key="1">
    <citation type="submission" date="2014-04" db="EMBL/GenBank/DDBJ databases">
        <title>Evolutionary Origins and Diversification of the Mycorrhizal Mutualists.</title>
        <authorList>
            <consortium name="DOE Joint Genome Institute"/>
            <consortium name="Mycorrhizal Genomics Consortium"/>
            <person name="Kohler A."/>
            <person name="Kuo A."/>
            <person name="Nagy L.G."/>
            <person name="Floudas D."/>
            <person name="Copeland A."/>
            <person name="Barry K.W."/>
            <person name="Cichocki N."/>
            <person name="Veneault-Fourrey C."/>
            <person name="LaButti K."/>
            <person name="Lindquist E.A."/>
            <person name="Lipzen A."/>
            <person name="Lundell T."/>
            <person name="Morin E."/>
            <person name="Murat C."/>
            <person name="Riley R."/>
            <person name="Ohm R."/>
            <person name="Sun H."/>
            <person name="Tunlid A."/>
            <person name="Henrissat B."/>
            <person name="Grigoriev I.V."/>
            <person name="Hibbett D.S."/>
            <person name="Martin F."/>
        </authorList>
    </citation>
    <scope>NUCLEOTIDE SEQUENCE [LARGE SCALE GENOMIC DNA]</scope>
    <source>
        <strain evidence="1 2">MD-312</strain>
    </source>
</reference>
<protein>
    <recommendedName>
        <fullName evidence="3">F-box domain-containing protein</fullName>
    </recommendedName>
</protein>
<sequence length="525" mass="59598">MHHNTQTEHYNNQTKSVHEKHDSAIYKFSKAFSNRVNSQLSRLSLTKPQQHSTPVSPAVNLPTELLLAIFRLVYNQQRTSRYSFHHDKPPKVIWKHEEPLLPTLFPFALAAVCCRWCDVLAGVPEYWTRMVVLVDENPTDTITITSCLQWSGDLPLSVTITRANLDPSQHDEGELQRSRIVYDLHRPHLARIESLTVSVLHSSALPDIFTDLDGPAGQIETLKLVNVVDDDFTVTKRTSPKSKGPLDAPLLDALTIRGHCFRDKLLGNSLQTSRLINLTSISIAGYRPPDGSTEGLHLWMTLQTLGQLPRLDDLTLADIRFDANRRRYTGPPISLPRLHTVAFEKLASVDLKDIHSIIEGIHLSSTIITDCTVETFTNINSTDYLTFERMSRQDLTLVLDSWFGYVLTLRGSTCVDNQFFREMARDLASAPGGTSYFAAPNLKEVVITNCDRFSLPALRHWIQQRRRSNAVSSIRDVHVSGRGPAITEEYAEWFRENLEMFTWNTVQSDGKRYRVDAYSSRVYVI</sequence>
<dbReference type="AlphaFoldDB" id="A0A0C9VZC7"/>
<evidence type="ECO:0000313" key="1">
    <source>
        <dbReference type="EMBL" id="KIJ63780.1"/>
    </source>
</evidence>
<organism evidence="1 2">
    <name type="scientific">Hydnomerulius pinastri MD-312</name>
    <dbReference type="NCBI Taxonomy" id="994086"/>
    <lineage>
        <taxon>Eukaryota</taxon>
        <taxon>Fungi</taxon>
        <taxon>Dikarya</taxon>
        <taxon>Basidiomycota</taxon>
        <taxon>Agaricomycotina</taxon>
        <taxon>Agaricomycetes</taxon>
        <taxon>Agaricomycetidae</taxon>
        <taxon>Boletales</taxon>
        <taxon>Boletales incertae sedis</taxon>
        <taxon>Leucogyrophana</taxon>
    </lineage>
</organism>
<gene>
    <name evidence="1" type="ORF">HYDPIDRAFT_112737</name>
</gene>
<accession>A0A0C9VZC7</accession>
<dbReference type="HOGENOM" id="CLU_027732_1_0_1"/>
<dbReference type="EMBL" id="KN839849">
    <property type="protein sequence ID" value="KIJ63780.1"/>
    <property type="molecule type" value="Genomic_DNA"/>
</dbReference>
<evidence type="ECO:0000313" key="2">
    <source>
        <dbReference type="Proteomes" id="UP000053820"/>
    </source>
</evidence>
<proteinExistence type="predicted"/>
<evidence type="ECO:0008006" key="3">
    <source>
        <dbReference type="Google" id="ProtNLM"/>
    </source>
</evidence>
<dbReference type="OrthoDB" id="3001771at2759"/>